<evidence type="ECO:0000313" key="1">
    <source>
        <dbReference type="EMBL" id="PWN50396.1"/>
    </source>
</evidence>
<organism evidence="1 2">
    <name type="scientific">Violaceomyces palustris</name>
    <dbReference type="NCBI Taxonomy" id="1673888"/>
    <lineage>
        <taxon>Eukaryota</taxon>
        <taxon>Fungi</taxon>
        <taxon>Dikarya</taxon>
        <taxon>Basidiomycota</taxon>
        <taxon>Ustilaginomycotina</taxon>
        <taxon>Ustilaginomycetes</taxon>
        <taxon>Violaceomycetales</taxon>
        <taxon>Violaceomycetaceae</taxon>
        <taxon>Violaceomyces</taxon>
    </lineage>
</organism>
<sequence>MTDFASQSPIPCIVNNEPLKTTKTYPVYKVGTSNQEVLHQVSCVDRHQAIQAVQACQDAFPVWRSTPVVERRRIFLKAQRLFQERISDHVQKLVQETVLTPGASAFDVAVLVDQHITEAASVMSTALKGEILPDGEDGVNKYVFREPFGVVLAI</sequence>
<proteinExistence type="predicted"/>
<protein>
    <submittedName>
        <fullName evidence="1">ALDH-like protein</fullName>
    </submittedName>
</protein>
<name>A0ACD0NX70_9BASI</name>
<gene>
    <name evidence="1" type="ORF">IE53DRAFT_368959</name>
</gene>
<accession>A0ACD0NX70</accession>
<keyword evidence="2" id="KW-1185">Reference proteome</keyword>
<dbReference type="EMBL" id="KZ819937">
    <property type="protein sequence ID" value="PWN50396.1"/>
    <property type="molecule type" value="Genomic_DNA"/>
</dbReference>
<feature type="non-terminal residue" evidence="1">
    <location>
        <position position="154"/>
    </location>
</feature>
<dbReference type="Proteomes" id="UP000245626">
    <property type="component" value="Unassembled WGS sequence"/>
</dbReference>
<evidence type="ECO:0000313" key="2">
    <source>
        <dbReference type="Proteomes" id="UP000245626"/>
    </source>
</evidence>
<reference evidence="1 2" key="1">
    <citation type="journal article" date="2018" name="Mol. Biol. Evol.">
        <title>Broad Genomic Sampling Reveals a Smut Pathogenic Ancestry of the Fungal Clade Ustilaginomycotina.</title>
        <authorList>
            <person name="Kijpornyongpan T."/>
            <person name="Mondo S.J."/>
            <person name="Barry K."/>
            <person name="Sandor L."/>
            <person name="Lee J."/>
            <person name="Lipzen A."/>
            <person name="Pangilinan J."/>
            <person name="LaButti K."/>
            <person name="Hainaut M."/>
            <person name="Henrissat B."/>
            <person name="Grigoriev I.V."/>
            <person name="Spatafora J.W."/>
            <person name="Aime M.C."/>
        </authorList>
    </citation>
    <scope>NUCLEOTIDE SEQUENCE [LARGE SCALE GENOMIC DNA]</scope>
    <source>
        <strain evidence="1 2">SA 807</strain>
    </source>
</reference>